<name>A0A4U9WE60_SERFO</name>
<protein>
    <submittedName>
        <fullName evidence="3">Type IV secretion system lytic transglycosylase VirB1</fullName>
    </submittedName>
</protein>
<gene>
    <name evidence="3" type="ORF">NCTC12965_07360</name>
</gene>
<dbReference type="CDD" id="cd16892">
    <property type="entry name" value="LT_VirB1-like"/>
    <property type="match status" value="1"/>
</dbReference>
<dbReference type="EMBL" id="CABEEZ010000143">
    <property type="protein sequence ID" value="VTR57417.1"/>
    <property type="molecule type" value="Genomic_DNA"/>
</dbReference>
<evidence type="ECO:0000256" key="1">
    <source>
        <dbReference type="SAM" id="MobiDB-lite"/>
    </source>
</evidence>
<feature type="compositionally biased region" description="Basic and acidic residues" evidence="1">
    <location>
        <begin position="199"/>
        <end position="216"/>
    </location>
</feature>
<evidence type="ECO:0000313" key="3">
    <source>
        <dbReference type="EMBL" id="VTR57417.1"/>
    </source>
</evidence>
<feature type="domain" description="Transglycosylase SLT" evidence="2">
    <location>
        <begin position="8"/>
        <end position="126"/>
    </location>
</feature>
<dbReference type="RefSeq" id="WP_024483448.1">
    <property type="nucleotide sequence ID" value="NZ_CAMKUH010000003.1"/>
</dbReference>
<dbReference type="Gene3D" id="1.10.530.10">
    <property type="match status" value="1"/>
</dbReference>
<organism evidence="3">
    <name type="scientific">Serratia fonticola</name>
    <dbReference type="NCBI Taxonomy" id="47917"/>
    <lineage>
        <taxon>Bacteria</taxon>
        <taxon>Pseudomonadati</taxon>
        <taxon>Pseudomonadota</taxon>
        <taxon>Gammaproteobacteria</taxon>
        <taxon>Enterobacterales</taxon>
        <taxon>Yersiniaceae</taxon>
        <taxon>Serratia</taxon>
    </lineage>
</organism>
<evidence type="ECO:0000259" key="2">
    <source>
        <dbReference type="Pfam" id="PF01464"/>
    </source>
</evidence>
<dbReference type="InterPro" id="IPR023346">
    <property type="entry name" value="Lysozyme-like_dom_sf"/>
</dbReference>
<dbReference type="AlphaFoldDB" id="A0A4U9WE60"/>
<feature type="region of interest" description="Disordered" evidence="1">
    <location>
        <begin position="173"/>
        <end position="216"/>
    </location>
</feature>
<dbReference type="InterPro" id="IPR008258">
    <property type="entry name" value="Transglycosylase_SLT_dom_1"/>
</dbReference>
<feature type="compositionally biased region" description="Polar residues" evidence="1">
    <location>
        <begin position="183"/>
        <end position="197"/>
    </location>
</feature>
<dbReference type="SUPFAM" id="SSF53955">
    <property type="entry name" value="Lysozyme-like"/>
    <property type="match status" value="1"/>
</dbReference>
<reference evidence="3" key="1">
    <citation type="submission" date="2019-05" db="EMBL/GenBank/DDBJ databases">
        <authorList>
            <consortium name="Pathogen Informatics"/>
        </authorList>
    </citation>
    <scope>NUCLEOTIDE SEQUENCE [LARGE SCALE GENOMIC DNA]</scope>
    <source>
        <strain evidence="3">NCTC12965</strain>
    </source>
</reference>
<dbReference type="GeneID" id="30323806"/>
<sequence>MIDVMLLAAQCAPNISPQTLSAIVKVESSQNPYSIGVVDGYLVRQPKSKQEAIATAHALRQGGWNFSMGMAQINLHNLPKYNLSFDQVFEPCDNLRVAADIFNECYQRALAKLPTKREALLASYSCYYSGNFTRGFKPEGKNNTSYVDRILAVTLPSVVGDHSDTLAIPVISTRSTPKKTNERTTPSSKKIDQQSARVSYHDKVTRRGIKEFRGDE</sequence>
<proteinExistence type="predicted"/>
<accession>A0A4U9WE60</accession>
<dbReference type="Pfam" id="PF01464">
    <property type="entry name" value="SLT"/>
    <property type="match status" value="1"/>
</dbReference>